<dbReference type="AlphaFoldDB" id="J9DNU7"/>
<dbReference type="HOGENOM" id="CLU_517802_0_0_1"/>
<evidence type="ECO:0000256" key="1">
    <source>
        <dbReference type="SAM" id="MobiDB-lite"/>
    </source>
</evidence>
<sequence length="526" mass="61341">MNINIDMKYLKSFLEDHIDRKQKRKINIENVNEDNFYVSNQETNLISEEHIVRHMAQKDQPKSQNIEFNNLDTFSNSLDNEKKIIINKNSKLPNDQEQLNFKSQTESTKNKDYKNFKDIFSNVLNELATNKSKNIKTDKITNMENKTEMNPKKVDVFETEKSNDNKNSAFIVNDIQYKNDETISKTSLKIFQSENVIKNEPISFISEKFLMHDKLNEKIESQNQSSFILYADNSEFVEGSDFHDPLKLQPYINELPDIKHDVDEIKQPIDSQYFESDNSFTKKDGSAHNSDLYDENKISEKQISISFEDVHQIDKIEEPKYINIPCIQENTNDKVINLFENSIDKNKSNKSEDDYSPELNQKNKNVNSNSTEIDSELINKMIEDLDNFFTNKNLPPTNILFSSSDSDDKSTTICDANTNINFDINSQTYKVKEYQKSNFTKINTDAVYIRNRITLKNHVIPEFNKIQIFQGTKQILSSDQINVLGFINQQTRKAEKIPADEVIPHPISIETNTFKFPRKKIRHILN</sequence>
<protein>
    <submittedName>
        <fullName evidence="2">Uncharacterized protein</fullName>
    </submittedName>
</protein>
<feature type="compositionally biased region" description="Polar residues" evidence="1">
    <location>
        <begin position="358"/>
        <end position="368"/>
    </location>
</feature>
<dbReference type="VEuPathDB" id="MicrosporidiaDB:EDEG_01496"/>
<reference evidence="2 3" key="1">
    <citation type="submission" date="2011-08" db="EMBL/GenBank/DDBJ databases">
        <authorList>
            <person name="Liu Z.J."/>
            <person name="Shi F.L."/>
            <person name="Lu J.Q."/>
            <person name="Li M."/>
            <person name="Wang Z.L."/>
        </authorList>
    </citation>
    <scope>NUCLEOTIDE SEQUENCE [LARGE SCALE GENOMIC DNA]</scope>
    <source>
        <strain evidence="2 3">USNM 41457</strain>
    </source>
</reference>
<reference evidence="3" key="2">
    <citation type="submission" date="2015-07" db="EMBL/GenBank/DDBJ databases">
        <title>Contrasting host-pathogen interactions and genome evolution in two generalist and specialist microsporidian pathogens of mosquitoes.</title>
        <authorList>
            <consortium name="The Broad Institute Genomics Platform"/>
            <consortium name="The Broad Institute Genome Sequencing Center for Infectious Disease"/>
            <person name="Cuomo C.A."/>
            <person name="Sanscrainte N.D."/>
            <person name="Goldberg J.M."/>
            <person name="Heiman D."/>
            <person name="Young S."/>
            <person name="Zeng Q."/>
            <person name="Becnel J.J."/>
            <person name="Birren B.W."/>
        </authorList>
    </citation>
    <scope>NUCLEOTIDE SEQUENCE [LARGE SCALE GENOMIC DNA]</scope>
    <source>
        <strain evidence="3">USNM 41457</strain>
    </source>
</reference>
<dbReference type="Proteomes" id="UP000003163">
    <property type="component" value="Unassembled WGS sequence"/>
</dbReference>
<proteinExistence type="predicted"/>
<accession>J9DNU7</accession>
<dbReference type="InParanoid" id="J9DNU7"/>
<name>J9DNU7_EDHAE</name>
<feature type="region of interest" description="Disordered" evidence="1">
    <location>
        <begin position="346"/>
        <end position="368"/>
    </location>
</feature>
<evidence type="ECO:0000313" key="3">
    <source>
        <dbReference type="Proteomes" id="UP000003163"/>
    </source>
</evidence>
<evidence type="ECO:0000313" key="2">
    <source>
        <dbReference type="EMBL" id="EJW04215.1"/>
    </source>
</evidence>
<gene>
    <name evidence="2" type="ORF">EDEG_01496</name>
</gene>
<organism evidence="2 3">
    <name type="scientific">Edhazardia aedis (strain USNM 41457)</name>
    <name type="common">Microsporidian parasite</name>
    <dbReference type="NCBI Taxonomy" id="1003232"/>
    <lineage>
        <taxon>Eukaryota</taxon>
        <taxon>Fungi</taxon>
        <taxon>Fungi incertae sedis</taxon>
        <taxon>Microsporidia</taxon>
        <taxon>Edhazardia</taxon>
    </lineage>
</organism>
<keyword evidence="3" id="KW-1185">Reference proteome</keyword>
<comment type="caution">
    <text evidence="2">The sequence shown here is derived from an EMBL/GenBank/DDBJ whole genome shotgun (WGS) entry which is preliminary data.</text>
</comment>
<dbReference type="EMBL" id="AFBI03000021">
    <property type="protein sequence ID" value="EJW04215.1"/>
    <property type="molecule type" value="Genomic_DNA"/>
</dbReference>